<name>A0A511YSU0_9FLAO</name>
<proteinExistence type="predicted"/>
<sequence>MENLFKKLVTFFNELSSNGLIELHEESLFPQEFNLTERFLQKYQKKISDEAGIEFNDDDIRILGLTSLSIKWNNKFIPKVKENINGGTSFLIYNSLCGIQDEWLKENPLNHPQKLVENLYSFNDSEMRKHMSQRGRGCFYREYAKWPLDIYFFDEGIRIKMNISLEDYVQALIDSCAVSYWQYFYVDIDEIINQNQEMLLRDGILINNPIEDKDLDNPRLKYLINELEIITKNLPILFPEKDFSYHQDRLEQIKKKAKPYLL</sequence>
<dbReference type="AlphaFoldDB" id="A0A511YSU0"/>
<comment type="caution">
    <text evidence="1">The sequence shown here is derived from an EMBL/GenBank/DDBJ whole genome shotgun (WGS) entry which is preliminary data.</text>
</comment>
<dbReference type="EMBL" id="BJYJ01000081">
    <property type="protein sequence ID" value="GEN78259.1"/>
    <property type="molecule type" value="Genomic_DNA"/>
</dbReference>
<evidence type="ECO:0000313" key="1">
    <source>
        <dbReference type="EMBL" id="GEN78259.1"/>
    </source>
</evidence>
<protein>
    <submittedName>
        <fullName evidence="1">Uncharacterized protein</fullName>
    </submittedName>
</protein>
<dbReference type="OrthoDB" id="1273330at2"/>
<reference evidence="1 2" key="1">
    <citation type="submission" date="2019-07" db="EMBL/GenBank/DDBJ databases">
        <title>Whole genome shotgun sequence of Chryseobacterium hagamense NBRC 105253.</title>
        <authorList>
            <person name="Hosoyama A."/>
            <person name="Uohara A."/>
            <person name="Ohji S."/>
            <person name="Ichikawa N."/>
        </authorList>
    </citation>
    <scope>NUCLEOTIDE SEQUENCE [LARGE SCALE GENOMIC DNA]</scope>
    <source>
        <strain evidence="1 2">NBRC 105253</strain>
    </source>
</reference>
<dbReference type="Proteomes" id="UP000321863">
    <property type="component" value="Unassembled WGS sequence"/>
</dbReference>
<organism evidence="1 2">
    <name type="scientific">Chryseobacterium hagamense</name>
    <dbReference type="NCBI Taxonomy" id="395935"/>
    <lineage>
        <taxon>Bacteria</taxon>
        <taxon>Pseudomonadati</taxon>
        <taxon>Bacteroidota</taxon>
        <taxon>Flavobacteriia</taxon>
        <taxon>Flavobacteriales</taxon>
        <taxon>Weeksellaceae</taxon>
        <taxon>Chryseobacterium group</taxon>
        <taxon>Chryseobacterium</taxon>
    </lineage>
</organism>
<gene>
    <name evidence="1" type="ORF">CHA01nite_39990</name>
</gene>
<evidence type="ECO:0000313" key="2">
    <source>
        <dbReference type="Proteomes" id="UP000321863"/>
    </source>
</evidence>
<accession>A0A511YSU0</accession>
<dbReference type="RefSeq" id="WP_146944811.1">
    <property type="nucleotide sequence ID" value="NZ_BJYJ01000081.1"/>
</dbReference>
<keyword evidence="2" id="KW-1185">Reference proteome</keyword>